<reference evidence="3 4" key="1">
    <citation type="submission" date="2020-05" db="EMBL/GenBank/DDBJ databases">
        <authorList>
            <person name="Mo P."/>
        </authorList>
    </citation>
    <scope>NUCLEOTIDE SEQUENCE [LARGE SCALE GENOMIC DNA]</scope>
    <source>
        <strain evidence="3 4">Gen01</strain>
    </source>
</reference>
<sequence>MPPYDRLPSAGVEERTEAIALAAAPSTNGRPPMVTDDPGTRTAAAGGGPSRRTWTTLALLAVLLVVAGAGAGFGIGTLLPTQYAARADVLYLLTREQPTGFLREDRNLSTQLVLLTSRTVLGPVSAGSGVPVEDLAESLQATVLEESEVISIEFRDADPDRATRILDAIVTRYLAVSNNDERSDVRGYLETELATVLDRIEAARTDTALGAELSPLVDREQQLRSQLDELNISDLAGPGARVLVPPYADVDPVSPRPLVTAATGALTALLVAALGLLLVVRRQFRPSGGSGHHHDTAPDSRRA</sequence>
<dbReference type="PANTHER" id="PTHR32309:SF13">
    <property type="entry name" value="FERRIC ENTEROBACTIN TRANSPORT PROTEIN FEPE"/>
    <property type="match status" value="1"/>
</dbReference>
<name>A0A6M6JK47_9PSEU</name>
<gene>
    <name evidence="3" type="ORF">HOP40_15215</name>
</gene>
<keyword evidence="2" id="KW-1133">Transmembrane helix</keyword>
<evidence type="ECO:0000256" key="2">
    <source>
        <dbReference type="SAM" id="Phobius"/>
    </source>
</evidence>
<feature type="region of interest" description="Disordered" evidence="1">
    <location>
        <begin position="23"/>
        <end position="49"/>
    </location>
</feature>
<dbReference type="EMBL" id="CP053564">
    <property type="protein sequence ID" value="QJY47002.1"/>
    <property type="molecule type" value="Genomic_DNA"/>
</dbReference>
<dbReference type="GO" id="GO:0005886">
    <property type="term" value="C:plasma membrane"/>
    <property type="evidence" value="ECO:0007669"/>
    <property type="project" value="TreeGrafter"/>
</dbReference>
<keyword evidence="4" id="KW-1185">Reference proteome</keyword>
<dbReference type="PANTHER" id="PTHR32309">
    <property type="entry name" value="TYROSINE-PROTEIN KINASE"/>
    <property type="match status" value="1"/>
</dbReference>
<accession>A0A6M6JK47</accession>
<protein>
    <recommendedName>
        <fullName evidence="5">Polysaccharide chain length determinant N-terminal domain-containing protein</fullName>
    </recommendedName>
</protein>
<feature type="transmembrane region" description="Helical" evidence="2">
    <location>
        <begin position="258"/>
        <end position="280"/>
    </location>
</feature>
<dbReference type="GO" id="GO:0004713">
    <property type="term" value="F:protein tyrosine kinase activity"/>
    <property type="evidence" value="ECO:0007669"/>
    <property type="project" value="TreeGrafter"/>
</dbReference>
<dbReference type="KEGG" id="pbro:HOP40_15215"/>
<dbReference type="InterPro" id="IPR050445">
    <property type="entry name" value="Bact_polysacc_biosynth/exp"/>
</dbReference>
<evidence type="ECO:0000256" key="1">
    <source>
        <dbReference type="SAM" id="MobiDB-lite"/>
    </source>
</evidence>
<evidence type="ECO:0008006" key="5">
    <source>
        <dbReference type="Google" id="ProtNLM"/>
    </source>
</evidence>
<keyword evidence="2" id="KW-0812">Transmembrane</keyword>
<dbReference type="Proteomes" id="UP000505377">
    <property type="component" value="Chromosome"/>
</dbReference>
<evidence type="ECO:0000313" key="4">
    <source>
        <dbReference type="Proteomes" id="UP000505377"/>
    </source>
</evidence>
<feature type="compositionally biased region" description="Low complexity" evidence="1">
    <location>
        <begin position="35"/>
        <end position="49"/>
    </location>
</feature>
<organism evidence="3 4">
    <name type="scientific">Pseudonocardia broussonetiae</name>
    <dbReference type="NCBI Taxonomy" id="2736640"/>
    <lineage>
        <taxon>Bacteria</taxon>
        <taxon>Bacillati</taxon>
        <taxon>Actinomycetota</taxon>
        <taxon>Actinomycetes</taxon>
        <taxon>Pseudonocardiales</taxon>
        <taxon>Pseudonocardiaceae</taxon>
        <taxon>Pseudonocardia</taxon>
    </lineage>
</organism>
<feature type="transmembrane region" description="Helical" evidence="2">
    <location>
        <begin position="57"/>
        <end position="79"/>
    </location>
</feature>
<evidence type="ECO:0000313" key="3">
    <source>
        <dbReference type="EMBL" id="QJY47002.1"/>
    </source>
</evidence>
<proteinExistence type="predicted"/>
<keyword evidence="2" id="KW-0472">Membrane</keyword>
<dbReference type="AlphaFoldDB" id="A0A6M6JK47"/>
<dbReference type="RefSeq" id="WP_172159085.1">
    <property type="nucleotide sequence ID" value="NZ_CP053564.1"/>
</dbReference>